<dbReference type="EnsemblMetazoa" id="XM_008182086.1">
    <property type="protein sequence ID" value="XP_008180308.1"/>
    <property type="gene ID" value="LOC103308544"/>
</dbReference>
<accession>A0A8R2AZR0</accession>
<sequence>MNTSHEESPQLVTPKKKNPKGKPVCSNQKLMIINHYKSILENGSGMKFCEIITNISKTTGIGYHTVRKTIAEYKTTKCVKSPNRKRQKPGVVDKIDDFDKNAIRRKVHSFWLNREIPTMQKILIAINEDETMPNLKETSLRIILKSLKFKFTKRRRNSILTERRDVVNWRRNYLSSIRRFREEGRPIYYLDETWINTGDCANKVWVDQTVTSHRMAFLEGLSTGAPNPTGKGKRLIILHIGSVDGFVRGGLLCFESKKNTSDYHDEMNGQTFKEWFEEILPLLKDNAVVVIDNAPYHSVKSERIPTMNWKKADIVNWIHSKGEEVDPSMLIKSDLMDIVNRLKTKYNSYVIDDIAKEAGKTILRLPPYHCELNPIELVWSKVKHHVKLNNTTFKTVDVQHLLHQAIDRVTPEDWQNFISHVKTEEQKIWSVDFICDELTDELQLNPNHVLTIGDTSHSSSDDDDDDDGCCPLE</sequence>
<reference evidence="3" key="2">
    <citation type="submission" date="2022-06" db="UniProtKB">
        <authorList>
            <consortium name="EnsemblMetazoa"/>
        </authorList>
    </citation>
    <scope>IDENTIFICATION</scope>
</reference>
<dbReference type="AlphaFoldDB" id="A0A8R2AZR0"/>
<evidence type="ECO:0000313" key="4">
    <source>
        <dbReference type="Proteomes" id="UP000007819"/>
    </source>
</evidence>
<dbReference type="InterPro" id="IPR038717">
    <property type="entry name" value="Tc1-like_DDE_dom"/>
</dbReference>
<evidence type="ECO:0000313" key="3">
    <source>
        <dbReference type="EnsemblMetazoa" id="XP_008180308.1"/>
    </source>
</evidence>
<dbReference type="Proteomes" id="UP000007819">
    <property type="component" value="Chromosome A2"/>
</dbReference>
<protein>
    <recommendedName>
        <fullName evidence="2">Tc1-like transposase DDE domain-containing protein</fullName>
    </recommendedName>
</protein>
<feature type="region of interest" description="Disordered" evidence="1">
    <location>
        <begin position="1"/>
        <end position="23"/>
    </location>
</feature>
<organism evidence="3 4">
    <name type="scientific">Acyrthosiphon pisum</name>
    <name type="common">Pea aphid</name>
    <dbReference type="NCBI Taxonomy" id="7029"/>
    <lineage>
        <taxon>Eukaryota</taxon>
        <taxon>Metazoa</taxon>
        <taxon>Ecdysozoa</taxon>
        <taxon>Arthropoda</taxon>
        <taxon>Hexapoda</taxon>
        <taxon>Insecta</taxon>
        <taxon>Pterygota</taxon>
        <taxon>Neoptera</taxon>
        <taxon>Paraneoptera</taxon>
        <taxon>Hemiptera</taxon>
        <taxon>Sternorrhyncha</taxon>
        <taxon>Aphidomorpha</taxon>
        <taxon>Aphidoidea</taxon>
        <taxon>Aphididae</taxon>
        <taxon>Macrosiphini</taxon>
        <taxon>Acyrthosiphon</taxon>
    </lineage>
</organism>
<feature type="domain" description="Tc1-like transposase DDE" evidence="2">
    <location>
        <begin position="231"/>
        <end position="395"/>
    </location>
</feature>
<keyword evidence="4" id="KW-1185">Reference proteome</keyword>
<dbReference type="Gene3D" id="3.30.420.10">
    <property type="entry name" value="Ribonuclease H-like superfamily/Ribonuclease H"/>
    <property type="match status" value="1"/>
</dbReference>
<dbReference type="RefSeq" id="XP_008180308.1">
    <property type="nucleotide sequence ID" value="XM_008182086.1"/>
</dbReference>
<evidence type="ECO:0000256" key="1">
    <source>
        <dbReference type="SAM" id="MobiDB-lite"/>
    </source>
</evidence>
<dbReference type="PANTHER" id="PTHR33939">
    <property type="entry name" value="PROTEIN CBG22215"/>
    <property type="match status" value="1"/>
</dbReference>
<dbReference type="KEGG" id="api:103308544"/>
<proteinExistence type="predicted"/>
<dbReference type="GeneID" id="103308544"/>
<feature type="compositionally biased region" description="Acidic residues" evidence="1">
    <location>
        <begin position="461"/>
        <end position="473"/>
    </location>
</feature>
<feature type="region of interest" description="Disordered" evidence="1">
    <location>
        <begin position="453"/>
        <end position="473"/>
    </location>
</feature>
<dbReference type="PANTHER" id="PTHR33939:SF1">
    <property type="entry name" value="DUF4371 DOMAIN-CONTAINING PROTEIN"/>
    <property type="match status" value="1"/>
</dbReference>
<evidence type="ECO:0000259" key="2">
    <source>
        <dbReference type="Pfam" id="PF13358"/>
    </source>
</evidence>
<dbReference type="InterPro" id="IPR036397">
    <property type="entry name" value="RNaseH_sf"/>
</dbReference>
<dbReference type="OrthoDB" id="6594114at2759"/>
<name>A0A8R2AZR0_ACYPI</name>
<dbReference type="GO" id="GO:0003676">
    <property type="term" value="F:nucleic acid binding"/>
    <property type="evidence" value="ECO:0007669"/>
    <property type="project" value="InterPro"/>
</dbReference>
<reference evidence="4" key="1">
    <citation type="submission" date="2010-06" db="EMBL/GenBank/DDBJ databases">
        <authorList>
            <person name="Jiang H."/>
            <person name="Abraham K."/>
            <person name="Ali S."/>
            <person name="Alsbrooks S.L."/>
            <person name="Anim B.N."/>
            <person name="Anosike U.S."/>
            <person name="Attaway T."/>
            <person name="Bandaranaike D.P."/>
            <person name="Battles P.K."/>
            <person name="Bell S.N."/>
            <person name="Bell A.V."/>
            <person name="Beltran B."/>
            <person name="Bickham C."/>
            <person name="Bustamante Y."/>
            <person name="Caleb T."/>
            <person name="Canada A."/>
            <person name="Cardenas V."/>
            <person name="Carter K."/>
            <person name="Chacko J."/>
            <person name="Chandrabose M.N."/>
            <person name="Chavez D."/>
            <person name="Chavez A."/>
            <person name="Chen L."/>
            <person name="Chu H.-S."/>
            <person name="Claassen K.J."/>
            <person name="Cockrell R."/>
            <person name="Collins M."/>
            <person name="Cooper J.A."/>
            <person name="Cree A."/>
            <person name="Curry S.M."/>
            <person name="Da Y."/>
            <person name="Dao M.D."/>
            <person name="Das B."/>
            <person name="Davila M.-L."/>
            <person name="Davy-Carroll L."/>
            <person name="Denson S."/>
            <person name="Dinh H."/>
            <person name="Ebong V.E."/>
            <person name="Edwards J.R."/>
            <person name="Egan A."/>
            <person name="El-Daye J."/>
            <person name="Escobedo L."/>
            <person name="Fernandez S."/>
            <person name="Fernando P.R."/>
            <person name="Flagg N."/>
            <person name="Forbes L.D."/>
            <person name="Fowler R.G."/>
            <person name="Fu Q."/>
            <person name="Gabisi R.A."/>
            <person name="Ganer J."/>
            <person name="Garbino Pronczuk A."/>
            <person name="Garcia R.M."/>
            <person name="Garner T."/>
            <person name="Garrett T.E."/>
            <person name="Gonzalez D.A."/>
            <person name="Hamid H."/>
            <person name="Hawkins E.S."/>
            <person name="Hirani K."/>
            <person name="Hogues M.E."/>
            <person name="Hollins B."/>
            <person name="Hsiao C.-H."/>
            <person name="Jabil R."/>
            <person name="James M.L."/>
            <person name="Jhangiani S.N."/>
            <person name="Johnson B."/>
            <person name="Johnson Q."/>
            <person name="Joshi V."/>
            <person name="Kalu J.B."/>
            <person name="Kam C."/>
            <person name="Kashfia A."/>
            <person name="Keebler J."/>
            <person name="Kisamo H."/>
            <person name="Kovar C.L."/>
            <person name="Lago L.A."/>
            <person name="Lai C.-Y."/>
            <person name="Laidlaw J."/>
            <person name="Lara F."/>
            <person name="Le T.-K."/>
            <person name="Lee S.L."/>
            <person name="Legall F.H."/>
            <person name="Lemon S.J."/>
            <person name="Lewis L.R."/>
            <person name="Li B."/>
            <person name="Liu Y."/>
            <person name="Liu Y.-S."/>
            <person name="Lopez J."/>
            <person name="Lozado R.J."/>
            <person name="Lu J."/>
            <person name="Madu R.C."/>
            <person name="Maheshwari M."/>
            <person name="Maheshwari R."/>
            <person name="Malloy K."/>
            <person name="Martinez E."/>
            <person name="Mathew T."/>
            <person name="Mercado I.C."/>
            <person name="Mercado C."/>
            <person name="Meyer B."/>
            <person name="Montgomery K."/>
            <person name="Morgan M.B."/>
            <person name="Munidasa M."/>
            <person name="Nazareth L.V."/>
            <person name="Nelson J."/>
            <person name="Ng B.M."/>
            <person name="Nguyen N.B."/>
            <person name="Nguyen P.Q."/>
            <person name="Nguyen T."/>
            <person name="Obregon M."/>
            <person name="Okwuonu G.O."/>
            <person name="Onwere C.G."/>
            <person name="Orozco G."/>
            <person name="Parra A."/>
            <person name="Patel S."/>
            <person name="Patil S."/>
            <person name="Perez A."/>
            <person name="Perez Y."/>
            <person name="Pham C."/>
            <person name="Primus E.L."/>
            <person name="Pu L.-L."/>
            <person name="Puazo M."/>
            <person name="Qin X."/>
            <person name="Quiroz J.B."/>
            <person name="Reese J."/>
            <person name="Richards S."/>
            <person name="Rives C.M."/>
            <person name="Robberts R."/>
            <person name="Ruiz S.J."/>
            <person name="Ruiz M.J."/>
            <person name="Santibanez J."/>
            <person name="Schneider B.W."/>
            <person name="Sisson I."/>
            <person name="Smith M."/>
            <person name="Sodergren E."/>
            <person name="Song X.-Z."/>
            <person name="Song B.B."/>
            <person name="Summersgill H."/>
            <person name="Thelus R."/>
            <person name="Thornton R.D."/>
            <person name="Trejos Z.Y."/>
            <person name="Usmani K."/>
            <person name="Vattathil S."/>
            <person name="Villasana D."/>
            <person name="Walker D.L."/>
            <person name="Wang S."/>
            <person name="Wang K."/>
            <person name="White C.S."/>
            <person name="Williams A.C."/>
            <person name="Williamson J."/>
            <person name="Wilson K."/>
            <person name="Woghiren I.O."/>
            <person name="Woodworth J.R."/>
            <person name="Worley K.C."/>
            <person name="Wright R.A."/>
            <person name="Wu W."/>
            <person name="Young L."/>
            <person name="Zhang L."/>
            <person name="Zhang J."/>
            <person name="Zhu Y."/>
            <person name="Muzny D.M."/>
            <person name="Weinstock G."/>
            <person name="Gibbs R.A."/>
        </authorList>
    </citation>
    <scope>NUCLEOTIDE SEQUENCE [LARGE SCALE GENOMIC DNA]</scope>
    <source>
        <strain evidence="4">LSR1</strain>
    </source>
</reference>
<dbReference type="Pfam" id="PF13358">
    <property type="entry name" value="DDE_3"/>
    <property type="match status" value="1"/>
</dbReference>